<dbReference type="AlphaFoldDB" id="A0A6L2K4J1"/>
<evidence type="ECO:0000256" key="1">
    <source>
        <dbReference type="SAM" id="Coils"/>
    </source>
</evidence>
<feature type="coiled-coil region" evidence="1">
    <location>
        <begin position="269"/>
        <end position="296"/>
    </location>
</feature>
<comment type="caution">
    <text evidence="2">The sequence shown here is derived from an EMBL/GenBank/DDBJ whole genome shotgun (WGS) entry which is preliminary data.</text>
</comment>
<dbReference type="EMBL" id="BKCJ010001746">
    <property type="protein sequence ID" value="GEU43720.1"/>
    <property type="molecule type" value="Genomic_DNA"/>
</dbReference>
<accession>A0A6L2K4J1</accession>
<sequence>MIDYALWEVIENDATLPKTQIVDGVTTVMPIITAEEKAQRRLEASKVGESVGAIGNKSDLDTISMDDLYNNLKVYEPEVKGMSSSNSNTQYMAFLSSVNSSTNRTVNTAKAVNTANEVSTTSTQVNTAFSINIDNLSDDVICAFVASQPNSPQLAYEDLEQIHPDDMEEMDLRWQMVMLTMRARRFLKKTERKLIFNGELQEIKKTSTRRSVPVETPTFTALVSRDGLGGYDWSDQAEKGPKYALMAYTSSTSNSKVLKVEIQMKEIYIIELRRKLEVAQKEKDGIQLTVEKLENASKSLNKLIDYQIVDSYKKGLGYESYNAVPPPYTGNFMPPKPDLSYTSLDEFAVKPVVENKSSAEESKVVRKNNNAPIIQE</sequence>
<evidence type="ECO:0000313" key="2">
    <source>
        <dbReference type="EMBL" id="GEU43720.1"/>
    </source>
</evidence>
<gene>
    <name evidence="2" type="ORF">Tci_015698</name>
</gene>
<name>A0A6L2K4J1_TANCI</name>
<organism evidence="2">
    <name type="scientific">Tanacetum cinerariifolium</name>
    <name type="common">Dalmatian daisy</name>
    <name type="synonym">Chrysanthemum cinerariifolium</name>
    <dbReference type="NCBI Taxonomy" id="118510"/>
    <lineage>
        <taxon>Eukaryota</taxon>
        <taxon>Viridiplantae</taxon>
        <taxon>Streptophyta</taxon>
        <taxon>Embryophyta</taxon>
        <taxon>Tracheophyta</taxon>
        <taxon>Spermatophyta</taxon>
        <taxon>Magnoliopsida</taxon>
        <taxon>eudicotyledons</taxon>
        <taxon>Gunneridae</taxon>
        <taxon>Pentapetalae</taxon>
        <taxon>asterids</taxon>
        <taxon>campanulids</taxon>
        <taxon>Asterales</taxon>
        <taxon>Asteraceae</taxon>
        <taxon>Asteroideae</taxon>
        <taxon>Anthemideae</taxon>
        <taxon>Anthemidinae</taxon>
        <taxon>Tanacetum</taxon>
    </lineage>
</organism>
<proteinExistence type="predicted"/>
<reference evidence="2" key="1">
    <citation type="journal article" date="2019" name="Sci. Rep.">
        <title>Draft genome of Tanacetum cinerariifolium, the natural source of mosquito coil.</title>
        <authorList>
            <person name="Yamashiro T."/>
            <person name="Shiraishi A."/>
            <person name="Satake H."/>
            <person name="Nakayama K."/>
        </authorList>
    </citation>
    <scope>NUCLEOTIDE SEQUENCE</scope>
</reference>
<protein>
    <submittedName>
        <fullName evidence="2">Ribonuclease H-like domain-containing protein</fullName>
    </submittedName>
</protein>
<keyword evidence="1" id="KW-0175">Coiled coil</keyword>